<dbReference type="InterPro" id="IPR015421">
    <property type="entry name" value="PyrdxlP-dep_Trfase_major"/>
</dbReference>
<dbReference type="Gene3D" id="3.40.640.10">
    <property type="entry name" value="Type I PLP-dependent aspartate aminotransferase-like (Major domain)"/>
    <property type="match status" value="1"/>
</dbReference>
<proteinExistence type="inferred from homology"/>
<dbReference type="AlphaFoldDB" id="E1R8V3"/>
<dbReference type="RefSeq" id="WP_013255321.1">
    <property type="nucleotide sequence ID" value="NC_014364.1"/>
</dbReference>
<dbReference type="CDD" id="cd06454">
    <property type="entry name" value="KBL_like"/>
    <property type="match status" value="1"/>
</dbReference>
<evidence type="ECO:0000256" key="3">
    <source>
        <dbReference type="ARBA" id="ARBA00022898"/>
    </source>
</evidence>
<dbReference type="Gene3D" id="3.90.1150.10">
    <property type="entry name" value="Aspartate Aminotransferase, domain 1"/>
    <property type="match status" value="1"/>
</dbReference>
<dbReference type="KEGG" id="ssm:Spirs_2756"/>
<evidence type="ECO:0000256" key="1">
    <source>
        <dbReference type="ARBA" id="ARBA00001933"/>
    </source>
</evidence>
<dbReference type="GO" id="GO:0008710">
    <property type="term" value="F:8-amino-7-oxononanoate synthase activity"/>
    <property type="evidence" value="ECO:0007669"/>
    <property type="project" value="UniProtKB-EC"/>
</dbReference>
<dbReference type="HOGENOM" id="CLU_015846_11_3_12"/>
<dbReference type="eggNOG" id="COG0156">
    <property type="taxonomic scope" value="Bacteria"/>
</dbReference>
<evidence type="ECO:0000256" key="4">
    <source>
        <dbReference type="RuleBase" id="RU003693"/>
    </source>
</evidence>
<dbReference type="OrthoDB" id="9807157at2"/>
<reference evidence="6 7" key="1">
    <citation type="journal article" date="2010" name="Stand. Genomic Sci.">
        <title>Complete genome sequence of Spirochaeta smaragdinae type strain (SEBR 4228).</title>
        <authorList>
            <person name="Mavromatis K."/>
            <person name="Yasawong M."/>
            <person name="Chertkov O."/>
            <person name="Lapidus A."/>
            <person name="Lucas S."/>
            <person name="Nolan M."/>
            <person name="Del Rio T.G."/>
            <person name="Tice H."/>
            <person name="Cheng J.F."/>
            <person name="Pitluck S."/>
            <person name="Liolios K."/>
            <person name="Ivanova N."/>
            <person name="Tapia R."/>
            <person name="Han C."/>
            <person name="Bruce D."/>
            <person name="Goodwin L."/>
            <person name="Pati A."/>
            <person name="Chen A."/>
            <person name="Palaniappan K."/>
            <person name="Land M."/>
            <person name="Hauser L."/>
            <person name="Chang Y.J."/>
            <person name="Jeffries C.D."/>
            <person name="Detter J.C."/>
            <person name="Rohde M."/>
            <person name="Brambilla E."/>
            <person name="Spring S."/>
            <person name="Goker M."/>
            <person name="Sikorski J."/>
            <person name="Woyke T."/>
            <person name="Bristow J."/>
            <person name="Eisen J.A."/>
            <person name="Markowitz V."/>
            <person name="Hugenholtz P."/>
            <person name="Klenk H.P."/>
            <person name="Kyrpides N.C."/>
        </authorList>
    </citation>
    <scope>NUCLEOTIDE SEQUENCE [LARGE SCALE GENOMIC DNA]</scope>
    <source>
        <strain evidence="7">DSM 11293 / JCM 15392 / SEBR 4228</strain>
    </source>
</reference>
<evidence type="ECO:0000256" key="2">
    <source>
        <dbReference type="ARBA" id="ARBA00022679"/>
    </source>
</evidence>
<dbReference type="STRING" id="573413.Spirs_2756"/>
<dbReference type="InterPro" id="IPR015424">
    <property type="entry name" value="PyrdxlP-dep_Trfase"/>
</dbReference>
<dbReference type="InterPro" id="IPR001917">
    <property type="entry name" value="Aminotrans_II_pyridoxalP_BS"/>
</dbReference>
<protein>
    <submittedName>
        <fullName evidence="6">8-amino-7-oxononanoate synthase</fullName>
        <ecNumber evidence="6">2.3.1.47</ecNumber>
    </submittedName>
</protein>
<keyword evidence="2 6" id="KW-0808">Transferase</keyword>
<dbReference type="EC" id="2.3.1.47" evidence="6"/>
<dbReference type="InterPro" id="IPR015422">
    <property type="entry name" value="PyrdxlP-dep_Trfase_small"/>
</dbReference>
<dbReference type="SUPFAM" id="SSF53383">
    <property type="entry name" value="PLP-dependent transferases"/>
    <property type="match status" value="1"/>
</dbReference>
<keyword evidence="6" id="KW-0012">Acyltransferase</keyword>
<organism evidence="6 7">
    <name type="scientific">Sediminispirochaeta smaragdinae (strain DSM 11293 / JCM 15392 / SEBR 4228)</name>
    <name type="common">Spirochaeta smaragdinae</name>
    <dbReference type="NCBI Taxonomy" id="573413"/>
    <lineage>
        <taxon>Bacteria</taxon>
        <taxon>Pseudomonadati</taxon>
        <taxon>Spirochaetota</taxon>
        <taxon>Spirochaetia</taxon>
        <taxon>Spirochaetales</taxon>
        <taxon>Spirochaetaceae</taxon>
        <taxon>Sediminispirochaeta</taxon>
    </lineage>
</organism>
<evidence type="ECO:0000259" key="5">
    <source>
        <dbReference type="Pfam" id="PF00155"/>
    </source>
</evidence>
<name>E1R8V3_SEDSS</name>
<evidence type="ECO:0000313" key="6">
    <source>
        <dbReference type="EMBL" id="ADK81860.1"/>
    </source>
</evidence>
<accession>E1R8V3</accession>
<dbReference type="InterPro" id="IPR004839">
    <property type="entry name" value="Aminotransferase_I/II_large"/>
</dbReference>
<dbReference type="GO" id="GO:0030170">
    <property type="term" value="F:pyridoxal phosphate binding"/>
    <property type="evidence" value="ECO:0007669"/>
    <property type="project" value="InterPro"/>
</dbReference>
<comment type="cofactor">
    <cofactor evidence="1 4">
        <name>pyridoxal 5'-phosphate</name>
        <dbReference type="ChEBI" id="CHEBI:597326"/>
    </cofactor>
</comment>
<evidence type="ECO:0000313" key="7">
    <source>
        <dbReference type="Proteomes" id="UP000002318"/>
    </source>
</evidence>
<keyword evidence="7" id="KW-1185">Reference proteome</keyword>
<dbReference type="EMBL" id="CP002116">
    <property type="protein sequence ID" value="ADK81860.1"/>
    <property type="molecule type" value="Genomic_DNA"/>
</dbReference>
<dbReference type="Pfam" id="PF00155">
    <property type="entry name" value="Aminotran_1_2"/>
    <property type="match status" value="1"/>
</dbReference>
<feature type="domain" description="Aminotransferase class I/classII large" evidence="5">
    <location>
        <begin position="56"/>
        <end position="395"/>
    </location>
</feature>
<dbReference type="PANTHER" id="PTHR13693:SF3">
    <property type="entry name" value="LD36009P"/>
    <property type="match status" value="1"/>
</dbReference>
<dbReference type="PANTHER" id="PTHR13693">
    <property type="entry name" value="CLASS II AMINOTRANSFERASE/8-AMINO-7-OXONONANOATE SYNTHASE"/>
    <property type="match status" value="1"/>
</dbReference>
<dbReference type="InterPro" id="IPR050087">
    <property type="entry name" value="AON_synthase_class-II"/>
</dbReference>
<dbReference type="PROSITE" id="PS00599">
    <property type="entry name" value="AA_TRANSFER_CLASS_2"/>
    <property type="match status" value="1"/>
</dbReference>
<sequence>MNISSERAMKPIFEPCHEYREADQARESGLYPFFRPIEAYRGSKVVIEGRELFMAGSNNYLGLALDPRLKEAAEAAVRKYGTSCSGSRFMNGTLDLHEELEGRLASFVGRDSAICFTTGYQTNLGAISALATRGSHVISDKYNHASIMDGIFLARGLHREVTLHRYRHNNLEDLEGVLRKLPVSTPKLLVTDGVFSMEGDIAPLPQLKAIADTYGAALYLDEAHAIGVVGETGRGTCEYYGDSLLTDLTMCTFSKAFGSIGGFVAGDRDIIDYIRHFARPLIFSASMPPSNVAAALEALNIIETEPERIHRLQQIARKMLDGFTSLGFEIGTASTPIIPLIIGDNEKTFMFWKALFERGIYVNPVISPAVPPNRALIRTSYMSIHTDAELDMFLDIAEEEAKKLHII</sequence>
<comment type="similarity">
    <text evidence="4">Belongs to the class-II pyridoxal-phosphate-dependent aminotransferase family.</text>
</comment>
<gene>
    <name evidence="6" type="ordered locus">Spirs_2756</name>
</gene>
<dbReference type="Proteomes" id="UP000002318">
    <property type="component" value="Chromosome"/>
</dbReference>
<keyword evidence="3 4" id="KW-0663">Pyridoxal phosphate</keyword>